<dbReference type="PANTHER" id="PTHR30146">
    <property type="entry name" value="LACI-RELATED TRANSCRIPTIONAL REPRESSOR"/>
    <property type="match status" value="1"/>
</dbReference>
<evidence type="ECO:0000313" key="6">
    <source>
        <dbReference type="EMBL" id="VZO36025.1"/>
    </source>
</evidence>
<dbReference type="GO" id="GO:0000976">
    <property type="term" value="F:transcription cis-regulatory region binding"/>
    <property type="evidence" value="ECO:0007669"/>
    <property type="project" value="TreeGrafter"/>
</dbReference>
<evidence type="ECO:0000259" key="5">
    <source>
        <dbReference type="PROSITE" id="PS50943"/>
    </source>
</evidence>
<reference evidence="6 7" key="1">
    <citation type="submission" date="2019-11" db="EMBL/GenBank/DDBJ databases">
        <authorList>
            <person name="Criscuolo A."/>
        </authorList>
    </citation>
    <scope>NUCLEOTIDE SEQUENCE [LARGE SCALE GENOMIC DNA]</scope>
    <source>
        <strain evidence="6">CIP111667</strain>
    </source>
</reference>
<evidence type="ECO:0000313" key="7">
    <source>
        <dbReference type="Proteomes" id="UP000419743"/>
    </source>
</evidence>
<dbReference type="SUPFAM" id="SSF53822">
    <property type="entry name" value="Periplasmic binding protein-like I"/>
    <property type="match status" value="1"/>
</dbReference>
<dbReference type="Pfam" id="PF13377">
    <property type="entry name" value="Peripla_BP_3"/>
    <property type="match status" value="1"/>
</dbReference>
<accession>A0A7M4DGI2</accession>
<dbReference type="SUPFAM" id="SSF47413">
    <property type="entry name" value="lambda repressor-like DNA-binding domains"/>
    <property type="match status" value="2"/>
</dbReference>
<keyword evidence="2" id="KW-0238">DNA-binding</keyword>
<dbReference type="Gene3D" id="3.40.50.2300">
    <property type="match status" value="2"/>
</dbReference>
<dbReference type="EMBL" id="CACRYJ010000017">
    <property type="protein sequence ID" value="VZO36025.1"/>
    <property type="molecule type" value="Genomic_DNA"/>
</dbReference>
<dbReference type="InterPro" id="IPR000843">
    <property type="entry name" value="HTH_LacI"/>
</dbReference>
<dbReference type="CDD" id="cd01392">
    <property type="entry name" value="HTH_LacI"/>
    <property type="match status" value="1"/>
</dbReference>
<dbReference type="PROSITE" id="PS50932">
    <property type="entry name" value="HTH_LACI_2"/>
    <property type="match status" value="1"/>
</dbReference>
<name>A0A7M4DGI2_9MICO</name>
<dbReference type="PROSITE" id="PS50943">
    <property type="entry name" value="HTH_CROC1"/>
    <property type="match status" value="1"/>
</dbReference>
<dbReference type="Gene3D" id="1.10.260.40">
    <property type="entry name" value="lambda repressor-like DNA-binding domains"/>
    <property type="match status" value="2"/>
</dbReference>
<comment type="caution">
    <text evidence="6">The sequence shown here is derived from an EMBL/GenBank/DDBJ whole genome shotgun (WGS) entry which is preliminary data.</text>
</comment>
<dbReference type="CDD" id="cd00093">
    <property type="entry name" value="HTH_XRE"/>
    <property type="match status" value="1"/>
</dbReference>
<proteinExistence type="predicted"/>
<organism evidence="6 7">
    <name type="scientific">Occultella aeris</name>
    <dbReference type="NCBI Taxonomy" id="2761496"/>
    <lineage>
        <taxon>Bacteria</taxon>
        <taxon>Bacillati</taxon>
        <taxon>Actinomycetota</taxon>
        <taxon>Actinomycetes</taxon>
        <taxon>Micrococcales</taxon>
        <taxon>Ruaniaceae</taxon>
        <taxon>Occultella</taxon>
    </lineage>
</organism>
<dbReference type="RefSeq" id="WP_197522350.1">
    <property type="nucleotide sequence ID" value="NZ_CACRYJ010000017.1"/>
</dbReference>
<gene>
    <name evidence="6" type="primary">ccpA_3</name>
    <name evidence="6" type="ORF">HALOF300_01229</name>
</gene>
<evidence type="ECO:0000256" key="1">
    <source>
        <dbReference type="ARBA" id="ARBA00023015"/>
    </source>
</evidence>
<dbReference type="Proteomes" id="UP000419743">
    <property type="component" value="Unassembled WGS sequence"/>
</dbReference>
<feature type="domain" description="HTH cro/C1-type" evidence="5">
    <location>
        <begin position="372"/>
        <end position="427"/>
    </location>
</feature>
<dbReference type="AlphaFoldDB" id="A0A7M4DGI2"/>
<sequence>MSDPIYPQPGQPRQRSIGIKDVAAAAGVSWKTVTNVIHGRPNVGPATRRRVEQAIKDLGYRANLAGRQLRHGRTGLLTVSVPDLATPYYADLARSIVQRAREDDYTVLIDETGHSIARETAAARGYAVRFTDGVMLSPSRLTGAEIGALRSDTPVVLLGEQPESGGLDHVSIDNGASAREATRHMLTLGRRRLAFLGAEIGPSHRRASSLRIGGIQQALATEQDRQELTLIETSEFSRSEGFARTRLAFESGPTPDALLCATDLLAVGALHALASLGLRVPDDVAVLGWDNAPEGEYSWPPLTTIAPDMGDFATQSLNLLIARIAEPETPPRRALVKHRLVVRSSTLGRAATFNPAVPYQIRYEEPSPAMLIRKARARAGMTQAALATAAGTSQAMIARYEADAVSPTVPSLRRILRALGSDLHLDATPTAD</sequence>
<dbReference type="InterPro" id="IPR028082">
    <property type="entry name" value="Peripla_BP_I"/>
</dbReference>
<dbReference type="Pfam" id="PF01381">
    <property type="entry name" value="HTH_3"/>
    <property type="match status" value="1"/>
</dbReference>
<dbReference type="PROSITE" id="PS00356">
    <property type="entry name" value="HTH_LACI_1"/>
    <property type="match status" value="1"/>
</dbReference>
<dbReference type="InterPro" id="IPR010982">
    <property type="entry name" value="Lambda_DNA-bd_dom_sf"/>
</dbReference>
<dbReference type="Pfam" id="PF00356">
    <property type="entry name" value="LacI"/>
    <property type="match status" value="1"/>
</dbReference>
<dbReference type="InterPro" id="IPR046335">
    <property type="entry name" value="LacI/GalR-like_sensor"/>
</dbReference>
<dbReference type="SMART" id="SM00530">
    <property type="entry name" value="HTH_XRE"/>
    <property type="match status" value="1"/>
</dbReference>
<feature type="domain" description="HTH lacI-type" evidence="4">
    <location>
        <begin position="17"/>
        <end position="71"/>
    </location>
</feature>
<dbReference type="InterPro" id="IPR001387">
    <property type="entry name" value="Cro/C1-type_HTH"/>
</dbReference>
<evidence type="ECO:0000256" key="2">
    <source>
        <dbReference type="ARBA" id="ARBA00023125"/>
    </source>
</evidence>
<dbReference type="SMART" id="SM00354">
    <property type="entry name" value="HTH_LACI"/>
    <property type="match status" value="1"/>
</dbReference>
<keyword evidence="3" id="KW-0804">Transcription</keyword>
<dbReference type="GO" id="GO:0003700">
    <property type="term" value="F:DNA-binding transcription factor activity"/>
    <property type="evidence" value="ECO:0007669"/>
    <property type="project" value="TreeGrafter"/>
</dbReference>
<keyword evidence="7" id="KW-1185">Reference proteome</keyword>
<protein>
    <submittedName>
        <fullName evidence="6">Catabolite control protein A</fullName>
    </submittedName>
</protein>
<keyword evidence="1" id="KW-0805">Transcription regulation</keyword>
<dbReference type="CDD" id="cd06267">
    <property type="entry name" value="PBP1_LacI_sugar_binding-like"/>
    <property type="match status" value="1"/>
</dbReference>
<evidence type="ECO:0000256" key="3">
    <source>
        <dbReference type="ARBA" id="ARBA00023163"/>
    </source>
</evidence>
<dbReference type="PANTHER" id="PTHR30146:SF109">
    <property type="entry name" value="HTH-TYPE TRANSCRIPTIONAL REGULATOR GALS"/>
    <property type="match status" value="1"/>
</dbReference>
<evidence type="ECO:0000259" key="4">
    <source>
        <dbReference type="PROSITE" id="PS50932"/>
    </source>
</evidence>